<keyword evidence="4" id="KW-1185">Reference proteome</keyword>
<accession>A0ABW7N523</accession>
<dbReference type="EMBL" id="JBIPKE010000009">
    <property type="protein sequence ID" value="MFH6982145.1"/>
    <property type="molecule type" value="Genomic_DNA"/>
</dbReference>
<gene>
    <name evidence="3" type="ORF">ACHKAR_01780</name>
</gene>
<dbReference type="Proteomes" id="UP001610063">
    <property type="component" value="Unassembled WGS sequence"/>
</dbReference>
<proteinExistence type="predicted"/>
<dbReference type="PANTHER" id="PTHR31988:SF19">
    <property type="entry name" value="9-O-ACETYL-N-ACETYLNEURAMINIC ACID DEACETYLASE-RELATED"/>
    <property type="match status" value="1"/>
</dbReference>
<protein>
    <submittedName>
        <fullName evidence="3">Sialate O-acetylesterase</fullName>
    </submittedName>
</protein>
<comment type="caution">
    <text evidence="3">The sequence shown here is derived from an EMBL/GenBank/DDBJ whole genome shotgun (WGS) entry which is preliminary data.</text>
</comment>
<name>A0ABW7N523_9BACT</name>
<dbReference type="InterPro" id="IPR052940">
    <property type="entry name" value="Carb_Esterase_6"/>
</dbReference>
<evidence type="ECO:0000259" key="2">
    <source>
        <dbReference type="Pfam" id="PF03629"/>
    </source>
</evidence>
<evidence type="ECO:0000313" key="4">
    <source>
        <dbReference type="Proteomes" id="UP001610063"/>
    </source>
</evidence>
<organism evidence="3 4">
    <name type="scientific">Marinoscillum luteum</name>
    <dbReference type="NCBI Taxonomy" id="861051"/>
    <lineage>
        <taxon>Bacteria</taxon>
        <taxon>Pseudomonadati</taxon>
        <taxon>Bacteroidota</taxon>
        <taxon>Cytophagia</taxon>
        <taxon>Cytophagales</taxon>
        <taxon>Reichenbachiellaceae</taxon>
        <taxon>Marinoscillum</taxon>
    </lineage>
</organism>
<dbReference type="SUPFAM" id="SSF52266">
    <property type="entry name" value="SGNH hydrolase"/>
    <property type="match status" value="1"/>
</dbReference>
<dbReference type="Gene3D" id="3.40.50.1110">
    <property type="entry name" value="SGNH hydrolase"/>
    <property type="match status" value="1"/>
</dbReference>
<dbReference type="InterPro" id="IPR005181">
    <property type="entry name" value="SASA"/>
</dbReference>
<evidence type="ECO:0000256" key="1">
    <source>
        <dbReference type="ARBA" id="ARBA00022801"/>
    </source>
</evidence>
<dbReference type="RefSeq" id="WP_395415919.1">
    <property type="nucleotide sequence ID" value="NZ_JBIPKE010000009.1"/>
</dbReference>
<feature type="domain" description="Sialate O-acetylesterase" evidence="2">
    <location>
        <begin position="22"/>
        <end position="294"/>
    </location>
</feature>
<sequence length="300" mass="33303">MKSLIHLILVFIPLFSFSQETVRVFYLGGQSNMDGYGYNKDLPDSLSGSFDNVWIFHGNLAGDGEPNGGQGIWEALKPGHGVGFASDGKSNQLSDRFGPELAFAKRMQGLYPDEKIALIKYSKGGTSIDSLGAGPFGSWEPDFRGKGGINQYDHFLATIRNATQVQDIDGDGVNDLLVPSGILWMQGESDGDKTEAMANRYYANLKRLMDLVRAALRVDDLPVVIGKISDSWNDEDGKVWDYGELVQYAQEKYARTDGNAAIVRNTRYYDYSDPWHYKSENYIDLGKAFADALYQIMGDP</sequence>
<dbReference type="Pfam" id="PF03629">
    <property type="entry name" value="SASA"/>
    <property type="match status" value="1"/>
</dbReference>
<reference evidence="3 4" key="1">
    <citation type="journal article" date="2013" name="Int. J. Syst. Evol. Microbiol.">
        <title>Marinoscillum luteum sp. nov., isolated from marine sediment.</title>
        <authorList>
            <person name="Cha I.T."/>
            <person name="Park S.J."/>
            <person name="Kim S.J."/>
            <person name="Kim J.G."/>
            <person name="Jung M.Y."/>
            <person name="Shin K.S."/>
            <person name="Kwon K.K."/>
            <person name="Yang S.H."/>
            <person name="Seo Y.S."/>
            <person name="Rhee S.K."/>
        </authorList>
    </citation>
    <scope>NUCLEOTIDE SEQUENCE [LARGE SCALE GENOMIC DNA]</scope>
    <source>
        <strain evidence="3 4">KCTC 23939</strain>
    </source>
</reference>
<dbReference type="PANTHER" id="PTHR31988">
    <property type="entry name" value="ESTERASE, PUTATIVE (DUF303)-RELATED"/>
    <property type="match status" value="1"/>
</dbReference>
<dbReference type="InterPro" id="IPR036514">
    <property type="entry name" value="SGNH_hydro_sf"/>
</dbReference>
<keyword evidence="1" id="KW-0378">Hydrolase</keyword>
<evidence type="ECO:0000313" key="3">
    <source>
        <dbReference type="EMBL" id="MFH6982145.1"/>
    </source>
</evidence>